<proteinExistence type="predicted"/>
<evidence type="ECO:0000313" key="2">
    <source>
        <dbReference type="Proteomes" id="UP000316545"/>
    </source>
</evidence>
<name>A0A560G1A1_9PROT</name>
<dbReference type="RefSeq" id="WP_145616780.1">
    <property type="nucleotide sequence ID" value="NZ_VITO01000006.1"/>
</dbReference>
<sequence>MYLLQADPSVIGFQSRPHVAHYILNGKPTSHVVAFIVQAEAATYAVDIIDTRQKPKARYCDADLLTTAYGRWGIDYRCLDDRFVHLEPRFKNAVELNRWKSAPLNRASELSVIEAISNGADTVGKVIQAIGGTEVTGLAHVYGLALKGKLRLSMSQPLSANTSVCLVTGRKTL</sequence>
<organism evidence="1 2">
    <name type="scientific">Nitrospirillum amazonense</name>
    <dbReference type="NCBI Taxonomy" id="28077"/>
    <lineage>
        <taxon>Bacteria</taxon>
        <taxon>Pseudomonadati</taxon>
        <taxon>Pseudomonadota</taxon>
        <taxon>Alphaproteobacteria</taxon>
        <taxon>Rhodospirillales</taxon>
        <taxon>Azospirillaceae</taxon>
        <taxon>Nitrospirillum</taxon>
    </lineage>
</organism>
<accession>A0A560G1A1</accession>
<evidence type="ECO:0000313" key="1">
    <source>
        <dbReference type="EMBL" id="TWB27676.1"/>
    </source>
</evidence>
<reference evidence="1 2" key="1">
    <citation type="submission" date="2019-06" db="EMBL/GenBank/DDBJ databases">
        <title>Genomic Encyclopedia of Type Strains, Phase IV (KMG-V): Genome sequencing to study the core and pangenomes of soil and plant-associated prokaryotes.</title>
        <authorList>
            <person name="Whitman W."/>
        </authorList>
    </citation>
    <scope>NUCLEOTIDE SEQUENCE [LARGE SCALE GENOMIC DNA]</scope>
    <source>
        <strain evidence="1 2">BR 11865</strain>
    </source>
</reference>
<dbReference type="Proteomes" id="UP000316545">
    <property type="component" value="Unassembled WGS sequence"/>
</dbReference>
<dbReference type="EMBL" id="VITO01000006">
    <property type="protein sequence ID" value="TWB27676.1"/>
    <property type="molecule type" value="Genomic_DNA"/>
</dbReference>
<protein>
    <recommendedName>
        <fullName evidence="3">TnsA endonuclease-like protein</fullName>
    </recommendedName>
</protein>
<evidence type="ECO:0008006" key="3">
    <source>
        <dbReference type="Google" id="ProtNLM"/>
    </source>
</evidence>
<comment type="caution">
    <text evidence="1">The sequence shown here is derived from an EMBL/GenBank/DDBJ whole genome shotgun (WGS) entry which is preliminary data.</text>
</comment>
<dbReference type="AlphaFoldDB" id="A0A560G1A1"/>
<gene>
    <name evidence="1" type="ORF">FBZ88_106139</name>
</gene>
<keyword evidence="2" id="KW-1185">Reference proteome</keyword>